<gene>
    <name evidence="2" type="ORF">EDS130_LOCUS42380</name>
    <name evidence="3" type="ORF">XAT740_LOCUS47313</name>
</gene>
<dbReference type="Proteomes" id="UP000663852">
    <property type="component" value="Unassembled WGS sequence"/>
</dbReference>
<dbReference type="AlphaFoldDB" id="A0A816AJL5"/>
<feature type="region of interest" description="Disordered" evidence="1">
    <location>
        <begin position="470"/>
        <end position="491"/>
    </location>
</feature>
<accession>A0A816AJL5</accession>
<feature type="compositionally biased region" description="Basic and acidic residues" evidence="1">
    <location>
        <begin position="470"/>
        <end position="481"/>
    </location>
</feature>
<name>A0A816AJL5_ADIRI</name>
<sequence>MSHYSQEKVISEDEYYDALYRMQNIPSKITGKKRQNLRQKLKKQIKEYEYNIKYTGFTPLPYITYHVNRTTPESILQQLIQASTASIEFTLDTESMKVYKAQNRPSLIQIQVLLRHDLSLVIIFEMMHLPPRYSTKFSLIEQLFAIIFSHEKLLYIWGTTEELLPFTSFNLFTCTQISSIRSINLQDEFKSFWQAQHPHRDRTNETPDLAAIECICEQCIGKQRSESWSLQDAVARSLNEYLSKILTEEEEQYRQALTTYALYDCLAIQRIIIFLKNNNFQLEQAAAPFIESIFNFYSPTNPNDDDDDDGDDIFTFEEQNTLPKRSQIKLSNENTRTTEPRAPLIPFVEENHEQTIEDQINTQNLEHEVPLIDLNRYPAKRESKLYTTEAAPGNKVFDIIKMKLYLTSSIEDLQYHKIKTILKRNNIPINNVKPVRDRRQKTTTLNVAVREPNNIPEYEIITRNYFTSQHHEELQQRGELPRRHRNHHYRQ</sequence>
<keyword evidence="4" id="KW-1185">Reference proteome</keyword>
<evidence type="ECO:0000313" key="2">
    <source>
        <dbReference type="EMBL" id="CAF1496977.1"/>
    </source>
</evidence>
<dbReference type="Proteomes" id="UP000663828">
    <property type="component" value="Unassembled WGS sequence"/>
</dbReference>
<proteinExistence type="predicted"/>
<dbReference type="EMBL" id="CAJNOJ010000613">
    <property type="protein sequence ID" value="CAF1496977.1"/>
    <property type="molecule type" value="Genomic_DNA"/>
</dbReference>
<feature type="compositionally biased region" description="Basic residues" evidence="1">
    <location>
        <begin position="482"/>
        <end position="491"/>
    </location>
</feature>
<reference evidence="3" key="1">
    <citation type="submission" date="2021-02" db="EMBL/GenBank/DDBJ databases">
        <authorList>
            <person name="Nowell W R."/>
        </authorList>
    </citation>
    <scope>NUCLEOTIDE SEQUENCE</scope>
</reference>
<evidence type="ECO:0000313" key="4">
    <source>
        <dbReference type="Proteomes" id="UP000663828"/>
    </source>
</evidence>
<comment type="caution">
    <text evidence="3">The sequence shown here is derived from an EMBL/GenBank/DDBJ whole genome shotgun (WGS) entry which is preliminary data.</text>
</comment>
<dbReference type="EMBL" id="CAJNOR010006535">
    <property type="protein sequence ID" value="CAF1597712.1"/>
    <property type="molecule type" value="Genomic_DNA"/>
</dbReference>
<evidence type="ECO:0000313" key="3">
    <source>
        <dbReference type="EMBL" id="CAF1597712.1"/>
    </source>
</evidence>
<protein>
    <submittedName>
        <fullName evidence="3">Uncharacterized protein</fullName>
    </submittedName>
</protein>
<dbReference type="OrthoDB" id="9998528at2759"/>
<organism evidence="3 4">
    <name type="scientific">Adineta ricciae</name>
    <name type="common">Rotifer</name>
    <dbReference type="NCBI Taxonomy" id="249248"/>
    <lineage>
        <taxon>Eukaryota</taxon>
        <taxon>Metazoa</taxon>
        <taxon>Spiralia</taxon>
        <taxon>Gnathifera</taxon>
        <taxon>Rotifera</taxon>
        <taxon>Eurotatoria</taxon>
        <taxon>Bdelloidea</taxon>
        <taxon>Adinetida</taxon>
        <taxon>Adinetidae</taxon>
        <taxon>Adineta</taxon>
    </lineage>
</organism>
<evidence type="ECO:0000256" key="1">
    <source>
        <dbReference type="SAM" id="MobiDB-lite"/>
    </source>
</evidence>